<dbReference type="EMBL" id="FNOF01000005">
    <property type="protein sequence ID" value="SDW60428.1"/>
    <property type="molecule type" value="Genomic_DNA"/>
</dbReference>
<protein>
    <submittedName>
        <fullName evidence="2">Sulfatase</fullName>
    </submittedName>
</protein>
<sequence length="393" mass="44295">MTLSDPLRNNAVVDNINNVVIFISDSVRYDSVPSTVKSKGVTAKAVAPSTFTASSVPSILTGQYPSHHHIWSFEDELGHLPTLFTGPEDAVFDYDEEFHLQPRIINSPPRKSLNDLASPFIYVYHDRGGHFPYGRSFESYPDMHSFFDEYTDTETLRELYHESVNESADRFIELIDTLEDASILENTLLVFISDHGEVLGEHGGLFTHAIPMVPELTEIPIVFVGAGLPKDQEMDALLSGTDIVPTVLNALGREPPKQVDGSDIWRQPPDSSQLLRSEVWKQTKYERLKSYVAGGVWDKNGGYVSHRGSWVDRFVYASGVHLIKGPHASVARTLSVSNYWEMFKAHLPSKIRYGDPDFEFSDAMEAIPEFEREESVTEPDVDRERLKQLGYLE</sequence>
<dbReference type="AlphaFoldDB" id="A0A1H2UWP5"/>
<gene>
    <name evidence="2" type="ORF">SAMN05443574_1056</name>
</gene>
<accession>A0A1H2UWP5</accession>
<dbReference type="PANTHER" id="PTHR43751">
    <property type="entry name" value="SULFATASE"/>
    <property type="match status" value="1"/>
</dbReference>
<organism evidence="2 3">
    <name type="scientific">Haloarcula vallismortis</name>
    <name type="common">Halobacterium vallismortis</name>
    <dbReference type="NCBI Taxonomy" id="28442"/>
    <lineage>
        <taxon>Archaea</taxon>
        <taxon>Methanobacteriati</taxon>
        <taxon>Methanobacteriota</taxon>
        <taxon>Stenosarchaea group</taxon>
        <taxon>Halobacteria</taxon>
        <taxon>Halobacteriales</taxon>
        <taxon>Haloarculaceae</taxon>
        <taxon>Haloarcula</taxon>
    </lineage>
</organism>
<proteinExistence type="predicted"/>
<dbReference type="InterPro" id="IPR000917">
    <property type="entry name" value="Sulfatase_N"/>
</dbReference>
<dbReference type="InterPro" id="IPR052701">
    <property type="entry name" value="GAG_Ulvan_Degrading_Sulfatases"/>
</dbReference>
<dbReference type="Proteomes" id="UP000182573">
    <property type="component" value="Unassembled WGS sequence"/>
</dbReference>
<evidence type="ECO:0000313" key="3">
    <source>
        <dbReference type="Proteomes" id="UP000182573"/>
    </source>
</evidence>
<dbReference type="Gene3D" id="3.40.720.10">
    <property type="entry name" value="Alkaline Phosphatase, subunit A"/>
    <property type="match status" value="1"/>
</dbReference>
<feature type="domain" description="Sulfatase N-terminal" evidence="1">
    <location>
        <begin position="115"/>
        <end position="252"/>
    </location>
</feature>
<dbReference type="InterPro" id="IPR017850">
    <property type="entry name" value="Alkaline_phosphatase_core_sf"/>
</dbReference>
<dbReference type="RefSeq" id="WP_074654890.1">
    <property type="nucleotide sequence ID" value="NZ_FNOF01000005.1"/>
</dbReference>
<evidence type="ECO:0000259" key="1">
    <source>
        <dbReference type="Pfam" id="PF00884"/>
    </source>
</evidence>
<evidence type="ECO:0000313" key="2">
    <source>
        <dbReference type="EMBL" id="SDW60428.1"/>
    </source>
</evidence>
<dbReference type="PANTHER" id="PTHR43751:SF3">
    <property type="entry name" value="SULFATASE N-TERMINAL DOMAIN-CONTAINING PROTEIN"/>
    <property type="match status" value="1"/>
</dbReference>
<name>A0A1H2UWP5_HALVA</name>
<dbReference type="SUPFAM" id="SSF53649">
    <property type="entry name" value="Alkaline phosphatase-like"/>
    <property type="match status" value="1"/>
</dbReference>
<reference evidence="2 3" key="1">
    <citation type="submission" date="2016-10" db="EMBL/GenBank/DDBJ databases">
        <authorList>
            <person name="de Groot N.N."/>
        </authorList>
    </citation>
    <scope>NUCLEOTIDE SEQUENCE [LARGE SCALE GENOMIC DNA]</scope>
    <source>
        <strain evidence="2 3">DSM 3756</strain>
    </source>
</reference>
<dbReference type="STRING" id="28442.SAMN05443574_1056"/>
<dbReference type="Pfam" id="PF00884">
    <property type="entry name" value="Sulfatase"/>
    <property type="match status" value="1"/>
</dbReference>